<dbReference type="Pfam" id="PF00535">
    <property type="entry name" value="Glycos_transf_2"/>
    <property type="match status" value="1"/>
</dbReference>
<evidence type="ECO:0000256" key="10">
    <source>
        <dbReference type="ARBA" id="ARBA00048997"/>
    </source>
</evidence>
<dbReference type="EC" id="2.4.1.266" evidence="7"/>
<keyword evidence="6" id="KW-0460">Magnesium</keyword>
<accession>A0ABN5DQ77</accession>
<comment type="cofactor">
    <cofactor evidence="2">
        <name>Mg(2+)</name>
        <dbReference type="ChEBI" id="CHEBI:18420"/>
    </cofactor>
</comment>
<comment type="similarity">
    <text evidence="3">Belongs to the glycosyltransferase 2 family.</text>
</comment>
<reference evidence="13 14" key="1">
    <citation type="journal article" date="2016" name="Int. J. Syst. Evol. Microbiol.">
        <title>Dermabacter jinjuensis sp. nov., a novel species of the genus Dermabacter isolated from a clinical specimen.</title>
        <authorList>
            <person name="Park Y.K."/>
            <person name="Lee K.M."/>
            <person name="Lee W.K."/>
            <person name="Cho M.J."/>
            <person name="Lee H.S."/>
            <person name="Cho Y.G."/>
            <person name="Lee Y.C."/>
            <person name="Lee W.K."/>
            <person name="Seong W.K."/>
            <person name="Hwang K.J."/>
        </authorList>
    </citation>
    <scope>NUCLEOTIDE SEQUENCE [LARGE SCALE GENOMIC DNA]</scope>
    <source>
        <strain evidence="13 14">32T</strain>
    </source>
</reference>
<evidence type="ECO:0000256" key="1">
    <source>
        <dbReference type="ARBA" id="ARBA00001936"/>
    </source>
</evidence>
<dbReference type="InterPro" id="IPR001173">
    <property type="entry name" value="Glyco_trans_2-like"/>
</dbReference>
<evidence type="ECO:0000256" key="5">
    <source>
        <dbReference type="ARBA" id="ARBA00022679"/>
    </source>
</evidence>
<dbReference type="PANTHER" id="PTHR48090">
    <property type="entry name" value="UNDECAPRENYL-PHOSPHATE 4-DEOXY-4-FORMAMIDO-L-ARABINOSE TRANSFERASE-RELATED"/>
    <property type="match status" value="1"/>
</dbReference>
<proteinExistence type="inferred from homology"/>
<name>A0ABN5DQ77_9MICO</name>
<dbReference type="EMBL" id="CP023482">
    <property type="protein sequence ID" value="ATH97531.1"/>
    <property type="molecule type" value="Genomic_DNA"/>
</dbReference>
<comment type="catalytic activity">
    <reaction evidence="10">
        <text>an NDP-alpha-D-glucose + (2R)-3-phosphoglycerate = (2R)-2-O-(alpha-D-glucopyranosyl)-3-phospho-glycerate + a ribonucleoside 5'-diphosphate + H(+)</text>
        <dbReference type="Rhea" id="RHEA:47244"/>
        <dbReference type="ChEBI" id="CHEBI:15378"/>
        <dbReference type="ChEBI" id="CHEBI:57930"/>
        <dbReference type="ChEBI" id="CHEBI:58272"/>
        <dbReference type="ChEBI" id="CHEBI:62600"/>
        <dbReference type="ChEBI" id="CHEBI:76533"/>
        <dbReference type="EC" id="2.4.1.266"/>
    </reaction>
    <physiologicalReaction direction="left-to-right" evidence="10">
        <dbReference type="Rhea" id="RHEA:47245"/>
    </physiologicalReaction>
</comment>
<comment type="catalytic activity">
    <reaction evidence="9">
        <text>(2R)-3-phosphoglycerate + UDP-alpha-D-glucose = (2R)-2-O-(alpha-D-glucopyranosyl)-3-phospho-glycerate + UDP + H(+)</text>
        <dbReference type="Rhea" id="RHEA:31319"/>
        <dbReference type="ChEBI" id="CHEBI:15378"/>
        <dbReference type="ChEBI" id="CHEBI:58223"/>
        <dbReference type="ChEBI" id="CHEBI:58272"/>
        <dbReference type="ChEBI" id="CHEBI:58885"/>
        <dbReference type="ChEBI" id="CHEBI:62600"/>
        <dbReference type="EC" id="2.4.1.266"/>
    </reaction>
    <physiologicalReaction direction="left-to-right" evidence="9">
        <dbReference type="Rhea" id="RHEA:31320"/>
    </physiologicalReaction>
</comment>
<evidence type="ECO:0000256" key="8">
    <source>
        <dbReference type="ARBA" id="ARBA00040894"/>
    </source>
</evidence>
<dbReference type="GO" id="GO:0016740">
    <property type="term" value="F:transferase activity"/>
    <property type="evidence" value="ECO:0007669"/>
    <property type="project" value="UniProtKB-KW"/>
</dbReference>
<feature type="compositionally biased region" description="Basic and acidic residues" evidence="11">
    <location>
        <begin position="260"/>
        <end position="272"/>
    </location>
</feature>
<evidence type="ECO:0000256" key="11">
    <source>
        <dbReference type="SAM" id="MobiDB-lite"/>
    </source>
</evidence>
<dbReference type="Proteomes" id="UP000815698">
    <property type="component" value="Chromosome"/>
</dbReference>
<dbReference type="Gene3D" id="3.90.550.10">
    <property type="entry name" value="Spore Coat Polysaccharide Biosynthesis Protein SpsA, Chain A"/>
    <property type="match status" value="1"/>
</dbReference>
<evidence type="ECO:0000256" key="3">
    <source>
        <dbReference type="ARBA" id="ARBA00006739"/>
    </source>
</evidence>
<feature type="domain" description="Glycosyltransferase 2-like" evidence="12">
    <location>
        <begin position="11"/>
        <end position="79"/>
    </location>
</feature>
<keyword evidence="5 13" id="KW-0808">Transferase</keyword>
<evidence type="ECO:0000259" key="12">
    <source>
        <dbReference type="Pfam" id="PF00535"/>
    </source>
</evidence>
<feature type="compositionally biased region" description="Acidic residues" evidence="11">
    <location>
        <begin position="301"/>
        <end position="312"/>
    </location>
</feature>
<keyword evidence="4" id="KW-0328">Glycosyltransferase</keyword>
<protein>
    <recommendedName>
        <fullName evidence="8">Glucosyl-3-phosphoglycerate synthase</fullName>
        <ecNumber evidence="7">2.4.1.266</ecNumber>
    </recommendedName>
</protein>
<dbReference type="InterPro" id="IPR029044">
    <property type="entry name" value="Nucleotide-diphossugar_trans"/>
</dbReference>
<keyword evidence="14" id="KW-1185">Reference proteome</keyword>
<feature type="region of interest" description="Disordered" evidence="11">
    <location>
        <begin position="246"/>
        <end position="312"/>
    </location>
</feature>
<evidence type="ECO:0000256" key="7">
    <source>
        <dbReference type="ARBA" id="ARBA00039022"/>
    </source>
</evidence>
<evidence type="ECO:0000256" key="9">
    <source>
        <dbReference type="ARBA" id="ARBA00048689"/>
    </source>
</evidence>
<dbReference type="InterPro" id="IPR050256">
    <property type="entry name" value="Glycosyltransferase_2"/>
</dbReference>
<evidence type="ECO:0000256" key="6">
    <source>
        <dbReference type="ARBA" id="ARBA00022842"/>
    </source>
</evidence>
<sequence length="312" mass="33328">MGGARPTRVAVVIPAKDEAERIERTVAASFTIRGVDLVVVVDDGSSDATAALAKGAGAVVVRHRTNRGKAAAMATGARVVHMREETEHAERLNDAAIPSQAVEPPRALLFIDADMQDSASGAQPLVEAVLEDGVDMAIATLPAQEGAAGMGLVVKTARNGIRKATGFETVQPLSGTRCITRETWDAVQPLAAGWGVETGLTIDALHQGFWVKEIPADLTHRATGKDLRSQLHRANQLKDVMRALSKRRSLSPNDPLGEDGEVRTLTGDRIEAPEFVENPPAKHFAVPSLEKNAQVKAPSEETVDEPREEPEQ</sequence>
<evidence type="ECO:0000256" key="2">
    <source>
        <dbReference type="ARBA" id="ARBA00001946"/>
    </source>
</evidence>
<organism evidence="13 14">
    <name type="scientific">Dermabacter jinjuensis</name>
    <dbReference type="NCBI Taxonomy" id="1667168"/>
    <lineage>
        <taxon>Bacteria</taxon>
        <taxon>Bacillati</taxon>
        <taxon>Actinomycetota</taxon>
        <taxon>Actinomycetes</taxon>
        <taxon>Micrococcales</taxon>
        <taxon>Dermabacteraceae</taxon>
        <taxon>Dermabacter</taxon>
    </lineage>
</organism>
<dbReference type="SUPFAM" id="SSF53448">
    <property type="entry name" value="Nucleotide-diphospho-sugar transferases"/>
    <property type="match status" value="1"/>
</dbReference>
<comment type="cofactor">
    <cofactor evidence="1">
        <name>Mn(2+)</name>
        <dbReference type="ChEBI" id="CHEBI:29035"/>
    </cofactor>
</comment>
<evidence type="ECO:0000313" key="13">
    <source>
        <dbReference type="EMBL" id="ATH97531.1"/>
    </source>
</evidence>
<evidence type="ECO:0000256" key="4">
    <source>
        <dbReference type="ARBA" id="ARBA00022676"/>
    </source>
</evidence>
<gene>
    <name evidence="13" type="ORF">COP05_01105</name>
</gene>
<dbReference type="PANTHER" id="PTHR48090:SF10">
    <property type="entry name" value="GLUCOSYL-3-PHOSPHOGLYCERATE SYNTHASE"/>
    <property type="match status" value="1"/>
</dbReference>
<evidence type="ECO:0000313" key="14">
    <source>
        <dbReference type="Proteomes" id="UP000815698"/>
    </source>
</evidence>